<dbReference type="eggNOG" id="ENOG502ZV9W">
    <property type="taxonomic scope" value="Bacteria"/>
</dbReference>
<keyword evidence="3" id="KW-1185">Reference proteome</keyword>
<dbReference type="OrthoDB" id="4231210at2"/>
<proteinExistence type="predicted"/>
<evidence type="ECO:0000313" key="2">
    <source>
        <dbReference type="EMBL" id="SEM08492.1"/>
    </source>
</evidence>
<keyword evidence="1" id="KW-0812">Transmembrane</keyword>
<evidence type="ECO:0008006" key="4">
    <source>
        <dbReference type="Google" id="ProtNLM"/>
    </source>
</evidence>
<keyword evidence="1" id="KW-1133">Transmembrane helix</keyword>
<accession>A0A1H7VGU8</accession>
<dbReference type="EMBL" id="FOAZ01000018">
    <property type="protein sequence ID" value="SEM08492.1"/>
    <property type="molecule type" value="Genomic_DNA"/>
</dbReference>
<organism evidence="2 3">
    <name type="scientific">Streptacidiphilus jiangxiensis</name>
    <dbReference type="NCBI Taxonomy" id="235985"/>
    <lineage>
        <taxon>Bacteria</taxon>
        <taxon>Bacillati</taxon>
        <taxon>Actinomycetota</taxon>
        <taxon>Actinomycetes</taxon>
        <taxon>Kitasatosporales</taxon>
        <taxon>Streptomycetaceae</taxon>
        <taxon>Streptacidiphilus</taxon>
    </lineage>
</organism>
<dbReference type="AlphaFoldDB" id="A0A1H7VGU8"/>
<dbReference type="RefSeq" id="WP_042445991.1">
    <property type="nucleotide sequence ID" value="NZ_BBPN01000010.1"/>
</dbReference>
<evidence type="ECO:0000313" key="3">
    <source>
        <dbReference type="Proteomes" id="UP000183015"/>
    </source>
</evidence>
<evidence type="ECO:0000256" key="1">
    <source>
        <dbReference type="SAM" id="Phobius"/>
    </source>
</evidence>
<reference evidence="3" key="1">
    <citation type="submission" date="2016-10" db="EMBL/GenBank/DDBJ databases">
        <authorList>
            <person name="Varghese N."/>
        </authorList>
    </citation>
    <scope>NUCLEOTIDE SEQUENCE [LARGE SCALE GENOMIC DNA]</scope>
    <source>
        <strain evidence="3">DSM 45096 / BCRC 16803 / CGMCC 4.1857 / CIP 109030 / JCM 12277 / KCTC 19219 / NBRC 100920 / 33214</strain>
    </source>
</reference>
<feature type="transmembrane region" description="Helical" evidence="1">
    <location>
        <begin position="29"/>
        <end position="49"/>
    </location>
</feature>
<dbReference type="Proteomes" id="UP000183015">
    <property type="component" value="Unassembled WGS sequence"/>
</dbReference>
<keyword evidence="1" id="KW-0472">Membrane</keyword>
<feature type="transmembrane region" description="Helical" evidence="1">
    <location>
        <begin position="181"/>
        <end position="200"/>
    </location>
</feature>
<name>A0A1H7VGU8_STRJI</name>
<gene>
    <name evidence="2" type="ORF">SAMN05414137_11836</name>
</gene>
<sequence>MARRVWVSAGLLVFCALLAAAGTWVPAAIMGGTFLVLAVGMPVVFRGGWTKVDASGISYAWRGSGRARVIAWHEVGGIQVVEARTQTGGIVRTVKVVLRTGTRRSLPVLSDSTANPDPEFDRKVEAVRELASRYGVASGVPAVPVPGVPGVPGLNPVVPPPVVPPRVEAAWSRRDRRFRRWTWRYLTPVAALLLVLMGAMDIGPTWSAHLGGGTRGTFTVTSVECGRSCDWAGDFVSDDGTDTRVGVGLGSGGDVHHVGDRIRAVDTGDHINVYPAGGGHDWIATTLLTGFGAVLLVQWIRTVPLRSLRARRARKALSQD</sequence>
<feature type="transmembrane region" description="Helical" evidence="1">
    <location>
        <begin position="282"/>
        <end position="302"/>
    </location>
</feature>
<protein>
    <recommendedName>
        <fullName evidence="4">PH domain-containing protein</fullName>
    </recommendedName>
</protein>